<keyword evidence="2" id="KW-1185">Reference proteome</keyword>
<proteinExistence type="predicted"/>
<protein>
    <submittedName>
        <fullName evidence="1">Uncharacterized protein</fullName>
    </submittedName>
</protein>
<name>A0ACB7IP99_PLECO</name>
<evidence type="ECO:0000313" key="2">
    <source>
        <dbReference type="Proteomes" id="UP000824881"/>
    </source>
</evidence>
<gene>
    <name evidence="1" type="ORF">CCMSSC00406_0007922</name>
</gene>
<organism evidence="1 2">
    <name type="scientific">Pleurotus cornucopiae</name>
    <name type="common">Cornucopia mushroom</name>
    <dbReference type="NCBI Taxonomy" id="5321"/>
    <lineage>
        <taxon>Eukaryota</taxon>
        <taxon>Fungi</taxon>
        <taxon>Dikarya</taxon>
        <taxon>Basidiomycota</taxon>
        <taxon>Agaricomycotina</taxon>
        <taxon>Agaricomycetes</taxon>
        <taxon>Agaricomycetidae</taxon>
        <taxon>Agaricales</taxon>
        <taxon>Pleurotineae</taxon>
        <taxon>Pleurotaceae</taxon>
        <taxon>Pleurotus</taxon>
    </lineage>
</organism>
<dbReference type="EMBL" id="WQMT02000008">
    <property type="protein sequence ID" value="KAG9220062.1"/>
    <property type="molecule type" value="Genomic_DNA"/>
</dbReference>
<comment type="caution">
    <text evidence="1">The sequence shown here is derived from an EMBL/GenBank/DDBJ whole genome shotgun (WGS) entry which is preliminary data.</text>
</comment>
<accession>A0ACB7IP99</accession>
<reference evidence="1 2" key="1">
    <citation type="journal article" date="2021" name="Appl. Environ. Microbiol.">
        <title>Genetic linkage and physical mapping for an oyster mushroom Pleurotus cornucopiae and QTL analysis for the trait cap color.</title>
        <authorList>
            <person name="Zhang Y."/>
            <person name="Gao W."/>
            <person name="Sonnenberg A."/>
            <person name="Chen Q."/>
            <person name="Zhang J."/>
            <person name="Huang C."/>
        </authorList>
    </citation>
    <scope>NUCLEOTIDE SEQUENCE [LARGE SCALE GENOMIC DNA]</scope>
    <source>
        <strain evidence="1">CCMSSC00406</strain>
    </source>
</reference>
<dbReference type="Proteomes" id="UP000824881">
    <property type="component" value="Unassembled WGS sequence"/>
</dbReference>
<sequence>MPPKKVKAPREEATVSLGPQVAEGELVYGVAHIYASFNDTFVHVTDLSGKETISRVTGGMKVKADRDESSPYAAMLAAQDVATRCREVGVTALHIKLRATGGTGTKTPGPGAQSALRALARAGMRIGRIEDVTPVPTDSTRRKILTVLSILGGGTLAGFGYLIAISQTGGGAPPDKAVEAAFYIQAVAFTAFTFVSVFGIIVVILRSKRLIRLYCQILYGMVIAAVGSGIYSIVVVFYADSNVGCLTNIIDDNPDDCKESAIIGGVNVGAILFVWALASYACVIVPNYAEEIAVKEYLDKPPTKKPTISLPTPQMSTTYNSFTPTLRAEYGFTDPRQSFGVQRSPLPPPNSPLPRTPHPRTPTLRMSISHTAVTHTPIVHTPTIRTPRTATHFA</sequence>
<evidence type="ECO:0000313" key="1">
    <source>
        <dbReference type="EMBL" id="KAG9220062.1"/>
    </source>
</evidence>